<evidence type="ECO:0000256" key="2">
    <source>
        <dbReference type="SAM" id="Phobius"/>
    </source>
</evidence>
<sequence length="401" mass="44756">MGEKRKISVRKILQVLVTIIVTTGCVLAITSASRIQDKKVVSGIRIAIRNENDCRFIDKEDVQEMLLANRHINIGSTPVAKIDLHKMEQIAQANPWISDAQVYIDNQQVLYVNVTQRIPALRVFETNGNSYYLDTALHVLPLSDKYAHYSTIITNAPELKDDSMSKSLKSQMLTMVRTIEADSFWNAQVQEIVVTPDREFQLIPVMGNHRILIGDTSDLQDKLDNLFAFYQHVLNRIGFDKYQVLDIRFKDQVVASPSLPWKAPKDKAMSDMNWVKSILGNTKDDDKGGDGAAQTMVQPVSPVVLGVTATPPASKPQVQHKEPEKPVHTAAPAPKPVAKPAAIQAKSKTNETKANEKKTEDKKSNHSNATTKATPEKKKNQEEKKTGDKAPKYIYQGNNAH</sequence>
<evidence type="ECO:0000313" key="4">
    <source>
        <dbReference type="Proteomes" id="UP000248745"/>
    </source>
</evidence>
<feature type="region of interest" description="Disordered" evidence="1">
    <location>
        <begin position="306"/>
        <end position="401"/>
    </location>
</feature>
<organism evidence="3 4">
    <name type="scientific">Taibaiella soli</name>
    <dbReference type="NCBI Taxonomy" id="1649169"/>
    <lineage>
        <taxon>Bacteria</taxon>
        <taxon>Pseudomonadati</taxon>
        <taxon>Bacteroidota</taxon>
        <taxon>Chitinophagia</taxon>
        <taxon>Chitinophagales</taxon>
        <taxon>Chitinophagaceae</taxon>
        <taxon>Taibaiella</taxon>
    </lineage>
</organism>
<keyword evidence="2" id="KW-0472">Membrane</keyword>
<evidence type="ECO:0000256" key="1">
    <source>
        <dbReference type="SAM" id="MobiDB-lite"/>
    </source>
</evidence>
<dbReference type="EMBL" id="QKTW01000018">
    <property type="protein sequence ID" value="PZF72340.1"/>
    <property type="molecule type" value="Genomic_DNA"/>
</dbReference>
<keyword evidence="2" id="KW-0812">Transmembrane</keyword>
<feature type="compositionally biased region" description="Low complexity" evidence="1">
    <location>
        <begin position="330"/>
        <end position="347"/>
    </location>
</feature>
<feature type="compositionally biased region" description="Basic and acidic residues" evidence="1">
    <location>
        <begin position="374"/>
        <end position="391"/>
    </location>
</feature>
<dbReference type="RefSeq" id="WP_110999435.1">
    <property type="nucleotide sequence ID" value="NZ_QKTW01000018.1"/>
</dbReference>
<proteinExistence type="predicted"/>
<dbReference type="AlphaFoldDB" id="A0A2W2AJA8"/>
<feature type="transmembrane region" description="Helical" evidence="2">
    <location>
        <begin position="12"/>
        <end position="32"/>
    </location>
</feature>
<name>A0A2W2AJA8_9BACT</name>
<keyword evidence="4" id="KW-1185">Reference proteome</keyword>
<evidence type="ECO:0000313" key="3">
    <source>
        <dbReference type="EMBL" id="PZF72340.1"/>
    </source>
</evidence>
<comment type="caution">
    <text evidence="3">The sequence shown here is derived from an EMBL/GenBank/DDBJ whole genome shotgun (WGS) entry which is preliminary data.</text>
</comment>
<dbReference type="Proteomes" id="UP000248745">
    <property type="component" value="Unassembled WGS sequence"/>
</dbReference>
<feature type="compositionally biased region" description="Basic and acidic residues" evidence="1">
    <location>
        <begin position="348"/>
        <end position="364"/>
    </location>
</feature>
<dbReference type="OrthoDB" id="1466667at2"/>
<evidence type="ECO:0008006" key="5">
    <source>
        <dbReference type="Google" id="ProtNLM"/>
    </source>
</evidence>
<accession>A0A2W2AJA8</accession>
<protein>
    <recommendedName>
        <fullName evidence="5">Cell division protein FtsQ</fullName>
    </recommendedName>
</protein>
<reference evidence="3 4" key="1">
    <citation type="submission" date="2018-06" db="EMBL/GenBank/DDBJ databases">
        <title>Mucibacter soli gen. nov., sp. nov., a new member of the family Chitinophagaceae producing mucin.</title>
        <authorList>
            <person name="Kim M.-K."/>
            <person name="Park S."/>
            <person name="Kim T.-S."/>
            <person name="Joung Y."/>
            <person name="Han J.-H."/>
            <person name="Kim S.B."/>
        </authorList>
    </citation>
    <scope>NUCLEOTIDE SEQUENCE [LARGE SCALE GENOMIC DNA]</scope>
    <source>
        <strain evidence="3 4">R1-15</strain>
    </source>
</reference>
<dbReference type="PROSITE" id="PS51257">
    <property type="entry name" value="PROKAR_LIPOPROTEIN"/>
    <property type="match status" value="1"/>
</dbReference>
<keyword evidence="2" id="KW-1133">Transmembrane helix</keyword>
<gene>
    <name evidence="3" type="ORF">DN068_13370</name>
</gene>